<dbReference type="InterPro" id="IPR001569">
    <property type="entry name" value="Ribosomal_eL37"/>
</dbReference>
<gene>
    <name evidence="10" type="ORF">PVK06_022317</name>
</gene>
<comment type="similarity">
    <text evidence="1 9">Belongs to the eukaryotic ribosomal protein eL37 family.</text>
</comment>
<keyword evidence="5 9" id="KW-0862">Zinc</keyword>
<keyword evidence="4" id="KW-0863">Zinc-finger</keyword>
<evidence type="ECO:0000256" key="9">
    <source>
        <dbReference type="RuleBase" id="RU000576"/>
    </source>
</evidence>
<keyword evidence="2 9" id="KW-0479">Metal-binding</keyword>
<accession>A0ABR0P842</accession>
<keyword evidence="8 9" id="KW-0687">Ribonucleoprotein</keyword>
<dbReference type="HAMAP" id="MF_00547">
    <property type="entry name" value="Ribosomal_eL37"/>
    <property type="match status" value="1"/>
</dbReference>
<organism evidence="10 11">
    <name type="scientific">Gossypium arboreum</name>
    <name type="common">Tree cotton</name>
    <name type="synonym">Gossypium nanking</name>
    <dbReference type="NCBI Taxonomy" id="29729"/>
    <lineage>
        <taxon>Eukaryota</taxon>
        <taxon>Viridiplantae</taxon>
        <taxon>Streptophyta</taxon>
        <taxon>Embryophyta</taxon>
        <taxon>Tracheophyta</taxon>
        <taxon>Spermatophyta</taxon>
        <taxon>Magnoliopsida</taxon>
        <taxon>eudicotyledons</taxon>
        <taxon>Gunneridae</taxon>
        <taxon>Pentapetalae</taxon>
        <taxon>rosids</taxon>
        <taxon>malvids</taxon>
        <taxon>Malvales</taxon>
        <taxon>Malvaceae</taxon>
        <taxon>Malvoideae</taxon>
        <taxon>Gossypium</taxon>
    </lineage>
</organism>
<dbReference type="Gene3D" id="2.20.25.30">
    <property type="match status" value="1"/>
</dbReference>
<dbReference type="InterPro" id="IPR018267">
    <property type="entry name" value="Ribosomal_eL37_CS"/>
</dbReference>
<dbReference type="PANTHER" id="PTHR10768">
    <property type="entry name" value="60S RIBOSOMAL PROTEIN L37"/>
    <property type="match status" value="1"/>
</dbReference>
<keyword evidence="3 9" id="KW-0699">rRNA-binding</keyword>
<dbReference type="SUPFAM" id="SSF57829">
    <property type="entry name" value="Zn-binding ribosomal proteins"/>
    <property type="match status" value="1"/>
</dbReference>
<dbReference type="InterPro" id="IPR011332">
    <property type="entry name" value="Ribosomal_zn-bd"/>
</dbReference>
<dbReference type="Pfam" id="PF01907">
    <property type="entry name" value="Ribosomal_L37e"/>
    <property type="match status" value="1"/>
</dbReference>
<dbReference type="PROSITE" id="PS01077">
    <property type="entry name" value="RIBOSOMAL_L37E"/>
    <property type="match status" value="1"/>
</dbReference>
<evidence type="ECO:0000256" key="7">
    <source>
        <dbReference type="ARBA" id="ARBA00022980"/>
    </source>
</evidence>
<evidence type="ECO:0000313" key="11">
    <source>
        <dbReference type="Proteomes" id="UP001358586"/>
    </source>
</evidence>
<name>A0ABR0P842_GOSAR</name>
<evidence type="ECO:0000256" key="3">
    <source>
        <dbReference type="ARBA" id="ARBA00022730"/>
    </source>
</evidence>
<comment type="function">
    <text evidence="9">Component of the large ribosomal subunit. The ribosome is a large ribonucleoprotein complex responsible for the synthesis of proteins in the cell.</text>
</comment>
<keyword evidence="7 9" id="KW-0689">Ribosomal protein</keyword>
<dbReference type="InterPro" id="IPR011331">
    <property type="entry name" value="Ribosomal_eL37/eL43"/>
</dbReference>
<dbReference type="Proteomes" id="UP001358586">
    <property type="component" value="Chromosome 7"/>
</dbReference>
<sequence length="124" mass="14090">MGKGTGSFGKRRNKTHTLCVRCGRRSFHLQKSRCGACGYPASRIRKYNWSMKAIRRKTTGTGRMRYLRHVPRRFKTGFREGNGNFLLYCMLSVFDYDVYNNGLVLKFLAGTEAAPRKKAAVAAS</sequence>
<comment type="caution">
    <text evidence="10">The sequence shown here is derived from an EMBL/GenBank/DDBJ whole genome shotgun (WGS) entry which is preliminary data.</text>
</comment>
<keyword evidence="11" id="KW-1185">Reference proteome</keyword>
<evidence type="ECO:0000256" key="1">
    <source>
        <dbReference type="ARBA" id="ARBA00009805"/>
    </source>
</evidence>
<evidence type="ECO:0000256" key="8">
    <source>
        <dbReference type="ARBA" id="ARBA00023274"/>
    </source>
</evidence>
<keyword evidence="6 9" id="KW-0694">RNA-binding</keyword>
<evidence type="ECO:0000256" key="4">
    <source>
        <dbReference type="ARBA" id="ARBA00022771"/>
    </source>
</evidence>
<dbReference type="PANTHER" id="PTHR10768:SF44">
    <property type="entry name" value="RIBOSOMAL PROTEIN L37"/>
    <property type="match status" value="1"/>
</dbReference>
<evidence type="ECO:0000256" key="6">
    <source>
        <dbReference type="ARBA" id="ARBA00022884"/>
    </source>
</evidence>
<dbReference type="EMBL" id="JARKNE010000007">
    <property type="protein sequence ID" value="KAK5817393.1"/>
    <property type="molecule type" value="Genomic_DNA"/>
</dbReference>
<evidence type="ECO:0000313" key="10">
    <source>
        <dbReference type="EMBL" id="KAK5817393.1"/>
    </source>
</evidence>
<proteinExistence type="inferred from homology"/>
<evidence type="ECO:0000256" key="2">
    <source>
        <dbReference type="ARBA" id="ARBA00022723"/>
    </source>
</evidence>
<reference evidence="10 11" key="1">
    <citation type="submission" date="2023-03" db="EMBL/GenBank/DDBJ databases">
        <title>WGS of Gossypium arboreum.</title>
        <authorList>
            <person name="Yu D."/>
        </authorList>
    </citation>
    <scope>NUCLEOTIDE SEQUENCE [LARGE SCALE GENOMIC DNA]</scope>
    <source>
        <tissue evidence="10">Leaf</tissue>
    </source>
</reference>
<protein>
    <recommendedName>
        <fullName evidence="9">Ribosomal protein L37</fullName>
    </recommendedName>
</protein>
<evidence type="ECO:0000256" key="5">
    <source>
        <dbReference type="ARBA" id="ARBA00022833"/>
    </source>
</evidence>